<proteinExistence type="predicted"/>
<evidence type="ECO:0000313" key="1">
    <source>
        <dbReference type="EMBL" id="EGO27272.1"/>
    </source>
</evidence>
<dbReference type="Proteomes" id="UP000008064">
    <property type="component" value="Unassembled WGS sequence"/>
</dbReference>
<gene>
    <name evidence="1" type="ORF">SERLADRAFT_435037</name>
</gene>
<name>F8NLW8_SERL9</name>
<organism>
    <name type="scientific">Serpula lacrymans var. lacrymans (strain S7.9)</name>
    <name type="common">Dry rot fungus</name>
    <dbReference type="NCBI Taxonomy" id="578457"/>
    <lineage>
        <taxon>Eukaryota</taxon>
        <taxon>Fungi</taxon>
        <taxon>Dikarya</taxon>
        <taxon>Basidiomycota</taxon>
        <taxon>Agaricomycotina</taxon>
        <taxon>Agaricomycetes</taxon>
        <taxon>Agaricomycetidae</taxon>
        <taxon>Boletales</taxon>
        <taxon>Coniophorineae</taxon>
        <taxon>Serpulaceae</taxon>
        <taxon>Serpula</taxon>
    </lineage>
</organism>
<dbReference type="AlphaFoldDB" id="F8NLW8"/>
<protein>
    <submittedName>
        <fullName evidence="1">Uncharacterized protein</fullName>
    </submittedName>
</protein>
<dbReference type="EMBL" id="GL945431">
    <property type="protein sequence ID" value="EGO27272.1"/>
    <property type="molecule type" value="Genomic_DNA"/>
</dbReference>
<accession>F8NLW8</accession>
<sequence length="138" mass="15643">MAPQQPSKKSCARPDIALFVRQLPEIRQCETSVHRKVLATARANMAFSQVYLHRRHQSKVNLRTSPPFFISDKALYGHTDIMASRHHGHERHLLCSYNVNLPRKLNVRCSSSRATVTDGAAPRTAQGIDGLLDFFQTY</sequence>
<dbReference type="GeneID" id="18814494"/>
<dbReference type="KEGG" id="sla:SERLADRAFT_435037"/>
<dbReference type="HOGENOM" id="CLU_1856514_0_0_1"/>
<dbReference type="RefSeq" id="XP_007315363.1">
    <property type="nucleotide sequence ID" value="XM_007315301.1"/>
</dbReference>
<reference evidence="1" key="1">
    <citation type="submission" date="2011-04" db="EMBL/GenBank/DDBJ databases">
        <title>Evolution of plant cell wall degrading machinery underlies the functional diversity of forest fungi.</title>
        <authorList>
            <consortium name="US DOE Joint Genome Institute (JGI-PGF)"/>
            <person name="Eastwood D.C."/>
            <person name="Floudas D."/>
            <person name="Binder M."/>
            <person name="Majcherczyk A."/>
            <person name="Schneider P."/>
            <person name="Aerts A."/>
            <person name="Asiegbu F.O."/>
            <person name="Baker S.E."/>
            <person name="Barry K."/>
            <person name="Bendiksby M."/>
            <person name="Blumentritt M."/>
            <person name="Coutinho P.M."/>
            <person name="Cullen D."/>
            <person name="Cullen D."/>
            <person name="Gathman A."/>
            <person name="Goodell B."/>
            <person name="Henrissat B."/>
            <person name="Ihrmark K."/>
            <person name="Kauserud H."/>
            <person name="Kohler A."/>
            <person name="LaButti K."/>
            <person name="Lapidus A."/>
            <person name="Lavin J.L."/>
            <person name="Lee Y.-H."/>
            <person name="Lindquist E."/>
            <person name="Lilly W."/>
            <person name="Lucas S."/>
            <person name="Morin E."/>
            <person name="Murat C."/>
            <person name="Oguiza J.A."/>
            <person name="Park J."/>
            <person name="Pisabarro A.G."/>
            <person name="Riley R."/>
            <person name="Rosling A."/>
            <person name="Salamov A."/>
            <person name="Schmidt O."/>
            <person name="Schmutz J."/>
            <person name="Skrede I."/>
            <person name="Stenlid J."/>
            <person name="Wiebenga A."/>
            <person name="Xie X."/>
            <person name="Kues U."/>
            <person name="Hibbett D.S."/>
            <person name="Hoffmeister D."/>
            <person name="Hogberg N."/>
            <person name="Martin F."/>
            <person name="Grigoriev I.V."/>
            <person name="Watkinson S.C."/>
        </authorList>
    </citation>
    <scope>NUCLEOTIDE SEQUENCE</scope>
    <source>
        <strain evidence="1">S7.9</strain>
    </source>
</reference>